<dbReference type="CDD" id="cd00565">
    <property type="entry name" value="Ubl_ThiS"/>
    <property type="match status" value="1"/>
</dbReference>
<dbReference type="eggNOG" id="COG2104">
    <property type="taxonomic scope" value="Bacteria"/>
</dbReference>
<dbReference type="PANTHER" id="PTHR34472:SF1">
    <property type="entry name" value="SULFUR CARRIER PROTEIN THIS"/>
    <property type="match status" value="1"/>
</dbReference>
<dbReference type="InterPro" id="IPR010035">
    <property type="entry name" value="Thi_S"/>
</dbReference>
<proteinExistence type="predicted"/>
<evidence type="ECO:0000313" key="2">
    <source>
        <dbReference type="Proteomes" id="UP000001933"/>
    </source>
</evidence>
<dbReference type="NCBIfam" id="TIGR01683">
    <property type="entry name" value="thiS"/>
    <property type="match status" value="1"/>
</dbReference>
<dbReference type="AlphaFoldDB" id="Q2LUU9"/>
<organism evidence="1 2">
    <name type="scientific">Syntrophus aciditrophicus (strain SB)</name>
    <dbReference type="NCBI Taxonomy" id="56780"/>
    <lineage>
        <taxon>Bacteria</taxon>
        <taxon>Pseudomonadati</taxon>
        <taxon>Thermodesulfobacteriota</taxon>
        <taxon>Syntrophia</taxon>
        <taxon>Syntrophales</taxon>
        <taxon>Syntrophaceae</taxon>
        <taxon>Syntrophus</taxon>
    </lineage>
</organism>
<dbReference type="HOGENOM" id="CLU_174611_3_3_7"/>
<dbReference type="EMBL" id="CP000252">
    <property type="protein sequence ID" value="ABC77859.1"/>
    <property type="molecule type" value="Genomic_DNA"/>
</dbReference>
<name>Q2LUU9_SYNAS</name>
<dbReference type="InterPro" id="IPR012675">
    <property type="entry name" value="Beta-grasp_dom_sf"/>
</dbReference>
<dbReference type="Pfam" id="PF02597">
    <property type="entry name" value="ThiS"/>
    <property type="match status" value="1"/>
</dbReference>
<dbReference type="PANTHER" id="PTHR34472">
    <property type="entry name" value="SULFUR CARRIER PROTEIN THIS"/>
    <property type="match status" value="1"/>
</dbReference>
<dbReference type="InParanoid" id="Q2LUU9"/>
<dbReference type="KEGG" id="sat:SYN_00441"/>
<dbReference type="OrthoDB" id="197113at2"/>
<evidence type="ECO:0000313" key="1">
    <source>
        <dbReference type="EMBL" id="ABC77859.1"/>
    </source>
</evidence>
<reference evidence="1 2" key="1">
    <citation type="journal article" date="2007" name="Proc. Natl. Acad. Sci. U.S.A.">
        <title>The genome of Syntrophus aciditrophicus: life at the thermodynamic limit of microbial growth.</title>
        <authorList>
            <person name="McInerney M.J."/>
            <person name="Rohlin L."/>
            <person name="Mouttaki H."/>
            <person name="Kim U."/>
            <person name="Krupp R.S."/>
            <person name="Rios-Hernandez L."/>
            <person name="Sieber J."/>
            <person name="Struchtemeyer C.G."/>
            <person name="Bhattacharyya A."/>
            <person name="Campbell J.W."/>
            <person name="Gunsalus R.P."/>
        </authorList>
    </citation>
    <scope>NUCLEOTIDE SEQUENCE [LARGE SCALE GENOMIC DNA]</scope>
    <source>
        <strain evidence="1 2">SB</strain>
    </source>
</reference>
<sequence length="67" mass="7684">MRVRINGREEALPDSVTTLQELVRDRGLVPEHIVIEVNLQVIFRDDWPKVSLRDEDRIEIVSFVGGG</sequence>
<protein>
    <submittedName>
        <fullName evidence="1">ThiS family protein</fullName>
    </submittedName>
</protein>
<dbReference type="RefSeq" id="WP_011417880.1">
    <property type="nucleotide sequence ID" value="NC_007759.1"/>
</dbReference>
<accession>Q2LUU9</accession>
<dbReference type="STRING" id="56780.SYN_00441"/>
<keyword evidence="2" id="KW-1185">Reference proteome</keyword>
<dbReference type="Proteomes" id="UP000001933">
    <property type="component" value="Chromosome"/>
</dbReference>
<gene>
    <name evidence="1" type="ORF">SYN_00441</name>
</gene>
<dbReference type="InterPro" id="IPR003749">
    <property type="entry name" value="ThiS/MoaD-like"/>
</dbReference>
<dbReference type="InterPro" id="IPR016155">
    <property type="entry name" value="Mopterin_synth/thiamin_S_b"/>
</dbReference>
<dbReference type="SUPFAM" id="SSF54285">
    <property type="entry name" value="MoaD/ThiS"/>
    <property type="match status" value="1"/>
</dbReference>
<dbReference type="Gene3D" id="3.10.20.30">
    <property type="match status" value="1"/>
</dbReference>